<dbReference type="OrthoDB" id="7360696at2"/>
<dbReference type="RefSeq" id="WP_037451907.1">
    <property type="nucleotide sequence ID" value="NZ_AVFL01000008.1"/>
</dbReference>
<sequence>MARHSKSTPPTRHEIATMLSALETQARQAAALAERAHHEASRDSFSGYFRFRAKVDEFQALIALIEERLSRVADEHAAELNGKFQQLDTVMLVMLVRTSTRFYTMLDKAVVLPLGARELFLPELRTLTEVRDRLMGQPEPVSQMTSGLVESLDVALVLIEALVQRAPSLPDFG</sequence>
<name>W9H656_9PROT</name>
<accession>W9H656</accession>
<feature type="coiled-coil region" evidence="1">
    <location>
        <begin position="19"/>
        <end position="75"/>
    </location>
</feature>
<organism evidence="2 3">
    <name type="scientific">Skermanella stibiiresistens SB22</name>
    <dbReference type="NCBI Taxonomy" id="1385369"/>
    <lineage>
        <taxon>Bacteria</taxon>
        <taxon>Pseudomonadati</taxon>
        <taxon>Pseudomonadota</taxon>
        <taxon>Alphaproteobacteria</taxon>
        <taxon>Rhodospirillales</taxon>
        <taxon>Azospirillaceae</taxon>
        <taxon>Skermanella</taxon>
    </lineage>
</organism>
<gene>
    <name evidence="2" type="ORF">N825_36170</name>
</gene>
<evidence type="ECO:0000313" key="2">
    <source>
        <dbReference type="EMBL" id="EWY40167.1"/>
    </source>
</evidence>
<protein>
    <submittedName>
        <fullName evidence="2">Uncharacterized protein</fullName>
    </submittedName>
</protein>
<comment type="caution">
    <text evidence="2">The sequence shown here is derived from an EMBL/GenBank/DDBJ whole genome shotgun (WGS) entry which is preliminary data.</text>
</comment>
<dbReference type="Proteomes" id="UP000019486">
    <property type="component" value="Unassembled WGS sequence"/>
</dbReference>
<dbReference type="AlphaFoldDB" id="W9H656"/>
<evidence type="ECO:0000256" key="1">
    <source>
        <dbReference type="SAM" id="Coils"/>
    </source>
</evidence>
<dbReference type="EMBL" id="AVFL01000008">
    <property type="protein sequence ID" value="EWY40167.1"/>
    <property type="molecule type" value="Genomic_DNA"/>
</dbReference>
<proteinExistence type="predicted"/>
<evidence type="ECO:0000313" key="3">
    <source>
        <dbReference type="Proteomes" id="UP000019486"/>
    </source>
</evidence>
<keyword evidence="1" id="KW-0175">Coiled coil</keyword>
<keyword evidence="3" id="KW-1185">Reference proteome</keyword>
<reference evidence="2 3" key="1">
    <citation type="submission" date="2013-08" db="EMBL/GenBank/DDBJ databases">
        <title>The genome sequence of Skermanella stibiiresistens.</title>
        <authorList>
            <person name="Zhu W."/>
            <person name="Wang G."/>
        </authorList>
    </citation>
    <scope>NUCLEOTIDE SEQUENCE [LARGE SCALE GENOMIC DNA]</scope>
    <source>
        <strain evidence="2 3">SB22</strain>
    </source>
</reference>